<keyword evidence="3" id="KW-1185">Reference proteome</keyword>
<dbReference type="AlphaFoldDB" id="A0A923LS47"/>
<feature type="transmembrane region" description="Helical" evidence="1">
    <location>
        <begin position="158"/>
        <end position="181"/>
    </location>
</feature>
<gene>
    <name evidence="2" type="ORF">H8S17_13775</name>
</gene>
<feature type="transmembrane region" description="Helical" evidence="1">
    <location>
        <begin position="12"/>
        <end position="37"/>
    </location>
</feature>
<reference evidence="2" key="1">
    <citation type="submission" date="2020-08" db="EMBL/GenBank/DDBJ databases">
        <title>Genome public.</title>
        <authorList>
            <person name="Liu C."/>
            <person name="Sun Q."/>
        </authorList>
    </citation>
    <scope>NUCLEOTIDE SEQUENCE</scope>
    <source>
        <strain evidence="2">BX1005</strain>
    </source>
</reference>
<feature type="transmembrane region" description="Helical" evidence="1">
    <location>
        <begin position="242"/>
        <end position="262"/>
    </location>
</feature>
<dbReference type="RefSeq" id="WP_186867667.1">
    <property type="nucleotide sequence ID" value="NZ_JACOPH010000016.1"/>
</dbReference>
<accession>A0A923LS47</accession>
<evidence type="ECO:0000256" key="1">
    <source>
        <dbReference type="SAM" id="Phobius"/>
    </source>
</evidence>
<evidence type="ECO:0000313" key="3">
    <source>
        <dbReference type="Proteomes" id="UP000606720"/>
    </source>
</evidence>
<comment type="caution">
    <text evidence="2">The sequence shown here is derived from an EMBL/GenBank/DDBJ whole genome shotgun (WGS) entry which is preliminary data.</text>
</comment>
<dbReference type="Proteomes" id="UP000606720">
    <property type="component" value="Unassembled WGS sequence"/>
</dbReference>
<keyword evidence="1" id="KW-0472">Membrane</keyword>
<name>A0A923LS47_9FIRM</name>
<dbReference type="EMBL" id="JACOPH010000016">
    <property type="protein sequence ID" value="MBC5715256.1"/>
    <property type="molecule type" value="Genomic_DNA"/>
</dbReference>
<organism evidence="2 3">
    <name type="scientific">Roseburia zhanii</name>
    <dbReference type="NCBI Taxonomy" id="2763064"/>
    <lineage>
        <taxon>Bacteria</taxon>
        <taxon>Bacillati</taxon>
        <taxon>Bacillota</taxon>
        <taxon>Clostridia</taxon>
        <taxon>Lachnospirales</taxon>
        <taxon>Lachnospiraceae</taxon>
        <taxon>Roseburia</taxon>
    </lineage>
</organism>
<keyword evidence="1" id="KW-0812">Transmembrane</keyword>
<keyword evidence="1" id="KW-1133">Transmembrane helix</keyword>
<feature type="transmembrane region" description="Helical" evidence="1">
    <location>
        <begin position="193"/>
        <end position="214"/>
    </location>
</feature>
<proteinExistence type="predicted"/>
<evidence type="ECO:0000313" key="2">
    <source>
        <dbReference type="EMBL" id="MBC5715256.1"/>
    </source>
</evidence>
<protein>
    <submittedName>
        <fullName evidence="2">Uncharacterized protein</fullName>
    </submittedName>
</protein>
<sequence>MSHRIQHRTRKSFLISVILSITLFTAVLGMELLAGFMNWRIFVTDIRQSGYGTYAAEEMLAQQKKLFAEYRLPEEIAEELFEKERSYRAFSTYVDGKSVDKTFGVKEAVYNYLDTYHISCTDELDASISVLVSESENLAARYLYPDFVTEYRELCNRLFLKTVILTILMTAVSIILMMILYSWYKSSRHALQYLGGAGICALIWNAVLTILLVIHQSDIAQDMETHYQAMYQMFIKSGIRCFYVADAILAMLIIVIVSIILMKKSRN</sequence>